<feature type="region of interest" description="Disordered" evidence="1">
    <location>
        <begin position="148"/>
        <end position="168"/>
    </location>
</feature>
<sequence length="215" mass="23730">MSQSQQLIACALPLLNEFIRSRELNTTRGSTGPRSYEMISVAPTPGSLVSLESNIRFLAAWFSLPEGEELTQLVSTGWLQRPWPRMEWEVASRGPGYVMSCAAHVQLLRTVLLIRLLLALLFEKHSTMFGWNRPEVEALIKQIKQWERDGDDAPTQATKRDTAETSGGGESRLELVQVLEASGRQAMEIKSASSMLGKVELNVLLGADVGAFGQS</sequence>
<dbReference type="AlphaFoldDB" id="A0A2V3IM70"/>
<accession>A0A2V3IM70</accession>
<evidence type="ECO:0000313" key="2">
    <source>
        <dbReference type="EMBL" id="PXF43175.1"/>
    </source>
</evidence>
<keyword evidence="3" id="KW-1185">Reference proteome</keyword>
<protein>
    <submittedName>
        <fullName evidence="2">Uncharacterized protein</fullName>
    </submittedName>
</protein>
<evidence type="ECO:0000313" key="3">
    <source>
        <dbReference type="Proteomes" id="UP000247409"/>
    </source>
</evidence>
<proteinExistence type="predicted"/>
<dbReference type="Proteomes" id="UP000247409">
    <property type="component" value="Unassembled WGS sequence"/>
</dbReference>
<dbReference type="EMBL" id="NBIV01000135">
    <property type="protein sequence ID" value="PXF43175.1"/>
    <property type="molecule type" value="Genomic_DNA"/>
</dbReference>
<gene>
    <name evidence="2" type="ORF">BWQ96_07119</name>
</gene>
<reference evidence="2 3" key="1">
    <citation type="journal article" date="2018" name="Mol. Biol. Evol.">
        <title>Analysis of the draft genome of the red seaweed Gracilariopsis chorda provides insights into genome size evolution in Rhodophyta.</title>
        <authorList>
            <person name="Lee J."/>
            <person name="Yang E.C."/>
            <person name="Graf L."/>
            <person name="Yang J.H."/>
            <person name="Qiu H."/>
            <person name="Zel Zion U."/>
            <person name="Chan C.X."/>
            <person name="Stephens T.G."/>
            <person name="Weber A.P.M."/>
            <person name="Boo G.H."/>
            <person name="Boo S.M."/>
            <person name="Kim K.M."/>
            <person name="Shin Y."/>
            <person name="Jung M."/>
            <person name="Lee S.J."/>
            <person name="Yim H.S."/>
            <person name="Lee J.H."/>
            <person name="Bhattacharya D."/>
            <person name="Yoon H.S."/>
        </authorList>
    </citation>
    <scope>NUCLEOTIDE SEQUENCE [LARGE SCALE GENOMIC DNA]</scope>
    <source>
        <strain evidence="2 3">SKKU-2015</strain>
        <tissue evidence="2">Whole body</tissue>
    </source>
</reference>
<evidence type="ECO:0000256" key="1">
    <source>
        <dbReference type="SAM" id="MobiDB-lite"/>
    </source>
</evidence>
<name>A0A2V3IM70_9FLOR</name>
<comment type="caution">
    <text evidence="2">The sequence shown here is derived from an EMBL/GenBank/DDBJ whole genome shotgun (WGS) entry which is preliminary data.</text>
</comment>
<organism evidence="2 3">
    <name type="scientific">Gracilariopsis chorda</name>
    <dbReference type="NCBI Taxonomy" id="448386"/>
    <lineage>
        <taxon>Eukaryota</taxon>
        <taxon>Rhodophyta</taxon>
        <taxon>Florideophyceae</taxon>
        <taxon>Rhodymeniophycidae</taxon>
        <taxon>Gracilariales</taxon>
        <taxon>Gracilariaceae</taxon>
        <taxon>Gracilariopsis</taxon>
    </lineage>
</organism>